<dbReference type="GeneID" id="300126075"/>
<name>A0A561VU61_9ACTN</name>
<evidence type="ECO:0000313" key="2">
    <source>
        <dbReference type="EMBL" id="TWG15120.1"/>
    </source>
</evidence>
<sequence length="194" mass="21230">MSREQLEHVLRSACQIAGDPDVLVIGSQSVLGAIPESRLPLEATASMEVDVAFFNDPDDQKADQVDGAIGEFSLFHETNGYYAQGVSVSTARLPDGWRDRLVLVESQSTRPGRGYTLEPHDCVVSKLIAGREKDHAFAAALIRAGLIEPAVVAERIEMVDVHPLVLKRLRDWIAIYCRQPDGCRPAVAPLCRLA</sequence>
<reference evidence="2 3" key="1">
    <citation type="submission" date="2019-06" db="EMBL/GenBank/DDBJ databases">
        <title>Sequencing the genomes of 1000 actinobacteria strains.</title>
        <authorList>
            <person name="Klenk H.-P."/>
        </authorList>
    </citation>
    <scope>NUCLEOTIDE SEQUENCE [LARGE SCALE GENOMIC DNA]</scope>
    <source>
        <strain evidence="2 3">DSM 45885</strain>
    </source>
</reference>
<dbReference type="RefSeq" id="WP_145778451.1">
    <property type="nucleotide sequence ID" value="NZ_VIWZ01000001.1"/>
</dbReference>
<evidence type="ECO:0000259" key="1">
    <source>
        <dbReference type="Pfam" id="PF19502"/>
    </source>
</evidence>
<dbReference type="EMBL" id="VIWZ01000001">
    <property type="protein sequence ID" value="TWG15120.1"/>
    <property type="molecule type" value="Genomic_DNA"/>
</dbReference>
<dbReference type="AlphaFoldDB" id="A0A561VU61"/>
<comment type="caution">
    <text evidence="2">The sequence shown here is derived from an EMBL/GenBank/DDBJ whole genome shotgun (WGS) entry which is preliminary data.</text>
</comment>
<feature type="domain" description="DUF6036" evidence="1">
    <location>
        <begin position="6"/>
        <end position="136"/>
    </location>
</feature>
<accession>A0A561VU61</accession>
<dbReference type="InterPro" id="IPR045792">
    <property type="entry name" value="DUF6036"/>
</dbReference>
<proteinExistence type="predicted"/>
<protein>
    <recommendedName>
        <fullName evidence="1">DUF6036 domain-containing protein</fullName>
    </recommendedName>
</protein>
<dbReference type="Pfam" id="PF19502">
    <property type="entry name" value="DUF6036"/>
    <property type="match status" value="1"/>
</dbReference>
<evidence type="ECO:0000313" key="3">
    <source>
        <dbReference type="Proteomes" id="UP000317685"/>
    </source>
</evidence>
<keyword evidence="3" id="KW-1185">Reference proteome</keyword>
<organism evidence="2 3">
    <name type="scientific">Micromonospora taraxaci</name>
    <dbReference type="NCBI Taxonomy" id="1316803"/>
    <lineage>
        <taxon>Bacteria</taxon>
        <taxon>Bacillati</taxon>
        <taxon>Actinomycetota</taxon>
        <taxon>Actinomycetes</taxon>
        <taxon>Micromonosporales</taxon>
        <taxon>Micromonosporaceae</taxon>
        <taxon>Micromonospora</taxon>
    </lineage>
</organism>
<dbReference type="OrthoDB" id="1524134at2"/>
<dbReference type="Proteomes" id="UP000317685">
    <property type="component" value="Unassembled WGS sequence"/>
</dbReference>
<gene>
    <name evidence="2" type="ORF">FHU34_11425</name>
</gene>